<reference evidence="2" key="2">
    <citation type="submission" date="2020-09" db="EMBL/GenBank/DDBJ databases">
        <authorList>
            <person name="Sun Q."/>
            <person name="Ohkuma M."/>
        </authorList>
    </citation>
    <scope>NUCLEOTIDE SEQUENCE</scope>
    <source>
        <strain evidence="2">JCM 19596</strain>
    </source>
</reference>
<dbReference type="Pfam" id="PF23928">
    <property type="entry name" value="DUF7266"/>
    <property type="match status" value="1"/>
</dbReference>
<organism evidence="2 3">
    <name type="scientific">Halocalculus aciditolerans</name>
    <dbReference type="NCBI Taxonomy" id="1383812"/>
    <lineage>
        <taxon>Archaea</taxon>
        <taxon>Methanobacteriati</taxon>
        <taxon>Methanobacteriota</taxon>
        <taxon>Stenosarchaea group</taxon>
        <taxon>Halobacteria</taxon>
        <taxon>Halobacteriales</taxon>
        <taxon>Halobacteriaceae</taxon>
        <taxon>Halocalculus</taxon>
    </lineage>
</organism>
<dbReference type="OrthoDB" id="306663at2157"/>
<protein>
    <submittedName>
        <fullName evidence="2">Uncharacterized protein</fullName>
    </submittedName>
</protein>
<reference evidence="2" key="1">
    <citation type="journal article" date="2014" name="Int. J. Syst. Evol. Microbiol.">
        <title>Complete genome sequence of Corynebacterium casei LMG S-19264T (=DSM 44701T), isolated from a smear-ripened cheese.</title>
        <authorList>
            <consortium name="US DOE Joint Genome Institute (JGI-PGF)"/>
            <person name="Walter F."/>
            <person name="Albersmeier A."/>
            <person name="Kalinowski J."/>
            <person name="Ruckert C."/>
        </authorList>
    </citation>
    <scope>NUCLEOTIDE SEQUENCE</scope>
    <source>
        <strain evidence="2">JCM 19596</strain>
    </source>
</reference>
<evidence type="ECO:0000313" key="3">
    <source>
        <dbReference type="Proteomes" id="UP000607197"/>
    </source>
</evidence>
<keyword evidence="1" id="KW-0472">Membrane</keyword>
<proteinExistence type="predicted"/>
<name>A0A830F4Q5_9EURY</name>
<dbReference type="InterPro" id="IPR055690">
    <property type="entry name" value="DUF7266"/>
</dbReference>
<keyword evidence="1" id="KW-0812">Transmembrane</keyword>
<sequence length="148" mass="15483">MTDTRAATPAVSKALEASLVVLFVGFLVTALYGGFVPTHRAAAADAVADRAASTAAAAIEDAVPVAASRVSVTRRVSLPERIHGDPYTLSVTDRRLVLDATGARVTIPLVLPERVASIRGTWHSTRRLRVRVTGSDAGISVRLAEVAA</sequence>
<accession>A0A830F4Q5</accession>
<dbReference type="RefSeq" id="WP_188978788.1">
    <property type="nucleotide sequence ID" value="NZ_BMPG01000002.1"/>
</dbReference>
<evidence type="ECO:0000313" key="2">
    <source>
        <dbReference type="EMBL" id="GGL63433.1"/>
    </source>
</evidence>
<keyword evidence="3" id="KW-1185">Reference proteome</keyword>
<dbReference type="AlphaFoldDB" id="A0A830F4Q5"/>
<comment type="caution">
    <text evidence="2">The sequence shown here is derived from an EMBL/GenBank/DDBJ whole genome shotgun (WGS) entry which is preliminary data.</text>
</comment>
<dbReference type="Proteomes" id="UP000607197">
    <property type="component" value="Unassembled WGS sequence"/>
</dbReference>
<gene>
    <name evidence="2" type="ORF">GCM10009039_21680</name>
</gene>
<dbReference type="EMBL" id="BMPG01000002">
    <property type="protein sequence ID" value="GGL63433.1"/>
    <property type="molecule type" value="Genomic_DNA"/>
</dbReference>
<feature type="transmembrane region" description="Helical" evidence="1">
    <location>
        <begin position="17"/>
        <end position="35"/>
    </location>
</feature>
<evidence type="ECO:0000256" key="1">
    <source>
        <dbReference type="SAM" id="Phobius"/>
    </source>
</evidence>
<keyword evidence="1" id="KW-1133">Transmembrane helix</keyword>